<keyword evidence="9 10" id="KW-0472">Membrane</keyword>
<organism evidence="14 15">
    <name type="scientific">Thauera mechernichensis</name>
    <dbReference type="NCBI Taxonomy" id="82788"/>
    <lineage>
        <taxon>Bacteria</taxon>
        <taxon>Pseudomonadati</taxon>
        <taxon>Pseudomonadota</taxon>
        <taxon>Betaproteobacteria</taxon>
        <taxon>Rhodocyclales</taxon>
        <taxon>Zoogloeaceae</taxon>
        <taxon>Thauera</taxon>
    </lineage>
</organism>
<gene>
    <name evidence="14" type="primary">gspK</name>
    <name evidence="14" type="ORF">ACFQ4M_09265</name>
</gene>
<dbReference type="SUPFAM" id="SSF158544">
    <property type="entry name" value="GspK insert domain-like"/>
    <property type="match status" value="1"/>
</dbReference>
<keyword evidence="6 11" id="KW-0812">Transmembrane</keyword>
<comment type="similarity">
    <text evidence="2 10">Belongs to the GSP K family.</text>
</comment>
<dbReference type="PIRSF" id="PIRSF002786">
    <property type="entry name" value="XcpX"/>
    <property type="match status" value="1"/>
</dbReference>
<accession>A0ABW3WEY2</accession>
<evidence type="ECO:0000256" key="9">
    <source>
        <dbReference type="ARBA" id="ARBA00023136"/>
    </source>
</evidence>
<dbReference type="InterPro" id="IPR049031">
    <property type="entry name" value="T2SSK_SAM-like_1st"/>
</dbReference>
<dbReference type="Gene3D" id="1.10.40.60">
    <property type="entry name" value="EpsJ-like"/>
    <property type="match status" value="2"/>
</dbReference>
<evidence type="ECO:0000313" key="15">
    <source>
        <dbReference type="Proteomes" id="UP001597158"/>
    </source>
</evidence>
<dbReference type="Gene3D" id="3.30.1300.30">
    <property type="entry name" value="GSPII I/J protein-like"/>
    <property type="match status" value="1"/>
</dbReference>
<dbReference type="InterPro" id="IPR038072">
    <property type="entry name" value="GspK_central_sf"/>
</dbReference>
<keyword evidence="3 10" id="KW-0813">Transport</keyword>
<evidence type="ECO:0000259" key="13">
    <source>
        <dbReference type="Pfam" id="PF21687"/>
    </source>
</evidence>
<dbReference type="SUPFAM" id="SSF54523">
    <property type="entry name" value="Pili subunits"/>
    <property type="match status" value="1"/>
</dbReference>
<dbReference type="InterPro" id="IPR005628">
    <property type="entry name" value="GspK"/>
</dbReference>
<evidence type="ECO:0000256" key="6">
    <source>
        <dbReference type="ARBA" id="ARBA00022692"/>
    </source>
</evidence>
<dbReference type="Pfam" id="PF03934">
    <property type="entry name" value="T2SSK"/>
    <property type="match status" value="1"/>
</dbReference>
<evidence type="ECO:0000256" key="5">
    <source>
        <dbReference type="ARBA" id="ARBA00022519"/>
    </source>
</evidence>
<dbReference type="RefSeq" id="WP_277832813.1">
    <property type="nucleotide sequence ID" value="NZ_JARQZE010000005.1"/>
</dbReference>
<dbReference type="Proteomes" id="UP001597158">
    <property type="component" value="Unassembled WGS sequence"/>
</dbReference>
<comment type="caution">
    <text evidence="14">The sequence shown here is derived from an EMBL/GenBank/DDBJ whole genome shotgun (WGS) entry which is preliminary data.</text>
</comment>
<dbReference type="InterPro" id="IPR045584">
    <property type="entry name" value="Pilin-like"/>
</dbReference>
<comment type="subcellular location">
    <subcellularLocation>
        <location evidence="1 10">Cell inner membrane</location>
    </subcellularLocation>
</comment>
<feature type="domain" description="T2SS protein K second SAM-like" evidence="12">
    <location>
        <begin position="212"/>
        <end position="261"/>
    </location>
</feature>
<dbReference type="EMBL" id="JBHTMC010000020">
    <property type="protein sequence ID" value="MFD1263773.1"/>
    <property type="molecule type" value="Genomic_DNA"/>
</dbReference>
<evidence type="ECO:0000256" key="7">
    <source>
        <dbReference type="ARBA" id="ARBA00022927"/>
    </source>
</evidence>
<evidence type="ECO:0000259" key="12">
    <source>
        <dbReference type="Pfam" id="PF03934"/>
    </source>
</evidence>
<evidence type="ECO:0000256" key="1">
    <source>
        <dbReference type="ARBA" id="ARBA00004533"/>
    </source>
</evidence>
<keyword evidence="4 10" id="KW-1003">Cell membrane</keyword>
<keyword evidence="5 10" id="KW-0997">Cell inner membrane</keyword>
<sequence length="309" mass="32993">MWERFAVCSRCAKGHARQRGAAIVLALLTVGLAAVLAAAALADLSLGIEVHEGRFEQAQSRQLAIAAVDWTRNVLADDRRTSAADHAGEPWAIEIPPTPIDRDPKAGTVGGRINELSGRFDLNALHPGNPAHTSARRQAERLFALVLGDAVRARLLADALEAHLQPATGTESGKQAFELTEVGELIAIPAFTPEAIAQLTPHVATLPARAPINANMASAEVLAATIDGLDLSAARTMVAARTHAWFRNRGDIAALLGPGLDLPAASALDVHSRFFIAHIHAGYGEAITRLQALLDRRQTSVDIIWYRIE</sequence>
<keyword evidence="7" id="KW-0653">Protein transport</keyword>
<feature type="domain" description="T2SS protein K first SAM-like" evidence="13">
    <location>
        <begin position="118"/>
        <end position="207"/>
    </location>
</feature>
<evidence type="ECO:0000313" key="14">
    <source>
        <dbReference type="EMBL" id="MFD1263773.1"/>
    </source>
</evidence>
<dbReference type="PANTHER" id="PTHR38831:SF1">
    <property type="entry name" value="TYPE II SECRETION SYSTEM PROTEIN K-RELATED"/>
    <property type="match status" value="1"/>
</dbReference>
<proteinExistence type="inferred from homology"/>
<keyword evidence="15" id="KW-1185">Reference proteome</keyword>
<dbReference type="Pfam" id="PF21687">
    <property type="entry name" value="T2SSK_1st"/>
    <property type="match status" value="1"/>
</dbReference>
<evidence type="ECO:0000256" key="3">
    <source>
        <dbReference type="ARBA" id="ARBA00022448"/>
    </source>
</evidence>
<name>A0ABW3WEY2_9RHOO</name>
<dbReference type="NCBIfam" id="NF037980">
    <property type="entry name" value="T2SS_GspK"/>
    <property type="match status" value="1"/>
</dbReference>
<dbReference type="InterPro" id="IPR049179">
    <property type="entry name" value="T2SSK_SAM-like_2nd"/>
</dbReference>
<dbReference type="PANTHER" id="PTHR38831">
    <property type="entry name" value="TYPE II SECRETION SYSTEM PROTEIN K"/>
    <property type="match status" value="1"/>
</dbReference>
<keyword evidence="8 11" id="KW-1133">Transmembrane helix</keyword>
<protein>
    <recommendedName>
        <fullName evidence="10">Type II secretion system protein K</fullName>
    </recommendedName>
</protein>
<feature type="transmembrane region" description="Helical" evidence="11">
    <location>
        <begin position="21"/>
        <end position="42"/>
    </location>
</feature>
<reference evidence="15" key="1">
    <citation type="journal article" date="2019" name="Int. J. Syst. Evol. Microbiol.">
        <title>The Global Catalogue of Microorganisms (GCM) 10K type strain sequencing project: providing services to taxonomists for standard genome sequencing and annotation.</title>
        <authorList>
            <consortium name="The Broad Institute Genomics Platform"/>
            <consortium name="The Broad Institute Genome Sequencing Center for Infectious Disease"/>
            <person name="Wu L."/>
            <person name="Ma J."/>
        </authorList>
    </citation>
    <scope>NUCLEOTIDE SEQUENCE [LARGE SCALE GENOMIC DNA]</scope>
    <source>
        <strain evidence="15">CCUG 48884</strain>
    </source>
</reference>
<evidence type="ECO:0000256" key="11">
    <source>
        <dbReference type="SAM" id="Phobius"/>
    </source>
</evidence>
<evidence type="ECO:0000256" key="8">
    <source>
        <dbReference type="ARBA" id="ARBA00022989"/>
    </source>
</evidence>
<evidence type="ECO:0000256" key="2">
    <source>
        <dbReference type="ARBA" id="ARBA00007246"/>
    </source>
</evidence>
<evidence type="ECO:0000256" key="10">
    <source>
        <dbReference type="PIRNR" id="PIRNR002786"/>
    </source>
</evidence>
<evidence type="ECO:0000256" key="4">
    <source>
        <dbReference type="ARBA" id="ARBA00022475"/>
    </source>
</evidence>